<name>A0ABM8UEV7_9GAMM</name>
<dbReference type="PANTHER" id="PTHR39335:SF1">
    <property type="entry name" value="BLL4220 PROTEIN"/>
    <property type="match status" value="1"/>
</dbReference>
<evidence type="ECO:0000313" key="3">
    <source>
        <dbReference type="EMBL" id="CAG4972366.1"/>
    </source>
</evidence>
<sequence length="221" mass="21926">MKPTPSPNTRFRAGRASVAGIALVLSMLAGCAQDAADHVDADDVQQAAADDIPGDERGPATPPGTGPDSTAGGTVEGTGQVATQSGVDRPDANTVSAATAGASSPYLVNGAGSALYFLEGDADGSGCVDHCIEAWPPALAAEVAPSAGDGVDATMLGTINRGDGSVQVTYDGHPLYRYAGDVGAGRTNGMNVRDKYGQWHLVGADGKPVAGEAAGTTAADE</sequence>
<evidence type="ECO:0000313" key="4">
    <source>
        <dbReference type="Proteomes" id="UP000680116"/>
    </source>
</evidence>
<evidence type="ECO:0000256" key="1">
    <source>
        <dbReference type="SAM" id="MobiDB-lite"/>
    </source>
</evidence>
<feature type="chain" id="PRO_5046102277" description="Lipoprotein with Yx(FWY)xxD motif" evidence="2">
    <location>
        <begin position="33"/>
        <end position="221"/>
    </location>
</feature>
<reference evidence="3 4" key="1">
    <citation type="submission" date="2021-04" db="EMBL/GenBank/DDBJ databases">
        <authorList>
            <person name="Rodrigo-Torres L."/>
            <person name="Arahal R. D."/>
            <person name="Lucena T."/>
        </authorList>
    </citation>
    <scope>NUCLEOTIDE SEQUENCE [LARGE SCALE GENOMIC DNA]</scope>
    <source>
        <strain evidence="3 4">CECT 30171</strain>
    </source>
</reference>
<protein>
    <recommendedName>
        <fullName evidence="5">Lipoprotein with Yx(FWY)xxD motif</fullName>
    </recommendedName>
</protein>
<accession>A0ABM8UEV7</accession>
<dbReference type="InterPro" id="IPR005297">
    <property type="entry name" value="Lipoprotein_repeat"/>
</dbReference>
<dbReference type="PANTHER" id="PTHR39335">
    <property type="entry name" value="BLL4220 PROTEIN"/>
    <property type="match status" value="1"/>
</dbReference>
<gene>
    <name evidence="3" type="ORF">LYB30171_01187</name>
</gene>
<keyword evidence="2" id="KW-0732">Signal</keyword>
<dbReference type="Pfam" id="PF03640">
    <property type="entry name" value="Lipoprotein_15"/>
    <property type="match status" value="1"/>
</dbReference>
<dbReference type="EMBL" id="OU015430">
    <property type="protein sequence ID" value="CAG4972366.1"/>
    <property type="molecule type" value="Genomic_DNA"/>
</dbReference>
<evidence type="ECO:0000256" key="2">
    <source>
        <dbReference type="SAM" id="SignalP"/>
    </source>
</evidence>
<proteinExistence type="predicted"/>
<evidence type="ECO:0008006" key="5">
    <source>
        <dbReference type="Google" id="ProtNLM"/>
    </source>
</evidence>
<dbReference type="Proteomes" id="UP000680116">
    <property type="component" value="Chromosome"/>
</dbReference>
<feature type="region of interest" description="Disordered" evidence="1">
    <location>
        <begin position="50"/>
        <end position="93"/>
    </location>
</feature>
<keyword evidence="4" id="KW-1185">Reference proteome</keyword>
<dbReference type="RefSeq" id="WP_215220111.1">
    <property type="nucleotide sequence ID" value="NZ_OU015430.1"/>
</dbReference>
<feature type="signal peptide" evidence="2">
    <location>
        <begin position="1"/>
        <end position="32"/>
    </location>
</feature>
<organism evidence="3 4">
    <name type="scientific">Novilysobacter luteus</name>
    <dbReference type="NCBI Taxonomy" id="2822368"/>
    <lineage>
        <taxon>Bacteria</taxon>
        <taxon>Pseudomonadati</taxon>
        <taxon>Pseudomonadota</taxon>
        <taxon>Gammaproteobacteria</taxon>
        <taxon>Lysobacterales</taxon>
        <taxon>Lysobacteraceae</taxon>
        <taxon>Novilysobacter</taxon>
    </lineage>
</organism>
<dbReference type="PROSITE" id="PS51257">
    <property type="entry name" value="PROKAR_LIPOPROTEIN"/>
    <property type="match status" value="1"/>
</dbReference>